<dbReference type="GO" id="GO:0008615">
    <property type="term" value="P:pyridoxine biosynthetic process"/>
    <property type="evidence" value="ECO:0007669"/>
    <property type="project" value="InterPro"/>
</dbReference>
<evidence type="ECO:0000313" key="7">
    <source>
        <dbReference type="EMBL" id="KGA16969.1"/>
    </source>
</evidence>
<dbReference type="InterPro" id="IPR011576">
    <property type="entry name" value="Pyridox_Oxase_N"/>
</dbReference>
<keyword evidence="4" id="KW-0560">Oxidoreductase</keyword>
<sequence>MSQARNENQSPDQSLTRDAIRAMRRSYGDVGLENLPADPWSTFSLWLSQAAANEFIVEANAMVLSTLDGEQQISTRTVLLKDISEGGFTFFTNYQSRKAHDMEINEQVTLLFPWFAMERQISISGLAQKISDNQSDEYFATRPWSSQIGAWASAQSQPLESREELANRFAGASQKWPEGSHVPRPPHWGGYRVLPLAIEFWQGRYSRLHDRLRYERQSTDSEFVLTRYYP</sequence>
<keyword evidence="2" id="KW-0285">Flavoprotein</keyword>
<evidence type="ECO:0000259" key="6">
    <source>
        <dbReference type="Pfam" id="PF10590"/>
    </source>
</evidence>
<evidence type="ECO:0000256" key="2">
    <source>
        <dbReference type="ARBA" id="ARBA00022630"/>
    </source>
</evidence>
<evidence type="ECO:0000256" key="4">
    <source>
        <dbReference type="ARBA" id="ARBA00023002"/>
    </source>
</evidence>
<dbReference type="PANTHER" id="PTHR10851:SF0">
    <property type="entry name" value="PYRIDOXINE-5'-PHOSPHATE OXIDASE"/>
    <property type="match status" value="1"/>
</dbReference>
<organism evidence="7">
    <name type="scientific">freshwater metagenome</name>
    <dbReference type="NCBI Taxonomy" id="449393"/>
    <lineage>
        <taxon>unclassified sequences</taxon>
        <taxon>metagenomes</taxon>
        <taxon>ecological metagenomes</taxon>
    </lineage>
</organism>
<dbReference type="GO" id="GO:0010181">
    <property type="term" value="F:FMN binding"/>
    <property type="evidence" value="ECO:0007669"/>
    <property type="project" value="InterPro"/>
</dbReference>
<evidence type="ECO:0000256" key="3">
    <source>
        <dbReference type="ARBA" id="ARBA00022643"/>
    </source>
</evidence>
<dbReference type="NCBIfam" id="NF004231">
    <property type="entry name" value="PRK05679.1"/>
    <property type="match status" value="1"/>
</dbReference>
<dbReference type="InterPro" id="IPR019740">
    <property type="entry name" value="Pyridox_Oxase_CS"/>
</dbReference>
<feature type="domain" description="Pyridoxamine 5'-phosphate oxidase N-terminal" evidence="5">
    <location>
        <begin position="50"/>
        <end position="168"/>
    </location>
</feature>
<comment type="cofactor">
    <cofactor evidence="1">
        <name>FMN</name>
        <dbReference type="ChEBI" id="CHEBI:58210"/>
    </cofactor>
</comment>
<dbReference type="NCBIfam" id="TIGR00558">
    <property type="entry name" value="pdxH"/>
    <property type="match status" value="1"/>
</dbReference>
<dbReference type="EMBL" id="JNSK01000053">
    <property type="protein sequence ID" value="KGA16969.1"/>
    <property type="molecule type" value="Genomic_DNA"/>
</dbReference>
<accession>A0A094Q4K7</accession>
<evidence type="ECO:0008006" key="8">
    <source>
        <dbReference type="Google" id="ProtNLM"/>
    </source>
</evidence>
<evidence type="ECO:0000259" key="5">
    <source>
        <dbReference type="Pfam" id="PF01243"/>
    </source>
</evidence>
<evidence type="ECO:0000256" key="1">
    <source>
        <dbReference type="ARBA" id="ARBA00001917"/>
    </source>
</evidence>
<proteinExistence type="inferred from homology"/>
<dbReference type="PANTHER" id="PTHR10851">
    <property type="entry name" value="PYRIDOXINE-5-PHOSPHATE OXIDASE"/>
    <property type="match status" value="1"/>
</dbReference>
<dbReference type="PIRSF" id="PIRSF000190">
    <property type="entry name" value="Pyd_amn-ph_oxd"/>
    <property type="match status" value="1"/>
</dbReference>
<dbReference type="Pfam" id="PF10590">
    <property type="entry name" value="PNP_phzG_C"/>
    <property type="match status" value="1"/>
</dbReference>
<dbReference type="Pfam" id="PF01243">
    <property type="entry name" value="PNPOx_N"/>
    <property type="match status" value="1"/>
</dbReference>
<dbReference type="PROSITE" id="PS01064">
    <property type="entry name" value="PYRIDOX_OXIDASE"/>
    <property type="match status" value="1"/>
</dbReference>
<name>A0A094Q4K7_9ZZZZ</name>
<dbReference type="HAMAP" id="MF_01629">
    <property type="entry name" value="PdxH"/>
    <property type="match status" value="1"/>
</dbReference>
<keyword evidence="3" id="KW-0288">FMN</keyword>
<dbReference type="GO" id="GO:0004733">
    <property type="term" value="F:pyridoxamine phosphate oxidase activity"/>
    <property type="evidence" value="ECO:0007669"/>
    <property type="project" value="InterPro"/>
</dbReference>
<dbReference type="InterPro" id="IPR019576">
    <property type="entry name" value="Pyridoxamine_oxidase_dimer_C"/>
</dbReference>
<reference evidence="7" key="1">
    <citation type="submission" date="2014-05" db="EMBL/GenBank/DDBJ databases">
        <title>Key roles for freshwater Actinobacteria revealed by deep metagenomic sequencing.</title>
        <authorList>
            <person name="Ghai R."/>
            <person name="Mizuno C.M."/>
            <person name="Picazo A."/>
            <person name="Camacho A."/>
            <person name="Rodriguez-Valera F."/>
        </authorList>
    </citation>
    <scope>NUCLEOTIDE SEQUENCE</scope>
</reference>
<feature type="domain" description="Pyridoxine 5'-phosphate oxidase dimerisation C-terminal" evidence="6">
    <location>
        <begin position="188"/>
        <end position="230"/>
    </location>
</feature>
<dbReference type="Gene3D" id="2.30.110.10">
    <property type="entry name" value="Electron Transport, Fmn-binding Protein, Chain A"/>
    <property type="match status" value="1"/>
</dbReference>
<comment type="caution">
    <text evidence="7">The sequence shown here is derived from an EMBL/GenBank/DDBJ whole genome shotgun (WGS) entry which is preliminary data.</text>
</comment>
<protein>
    <recommendedName>
        <fullName evidence="8">Pyridoxal 5'-phosphate synthase</fullName>
    </recommendedName>
</protein>
<dbReference type="SUPFAM" id="SSF50475">
    <property type="entry name" value="FMN-binding split barrel"/>
    <property type="match status" value="1"/>
</dbReference>
<dbReference type="InterPro" id="IPR012349">
    <property type="entry name" value="Split_barrel_FMN-bd"/>
</dbReference>
<dbReference type="InterPro" id="IPR000659">
    <property type="entry name" value="Pyridox_Oxase"/>
</dbReference>
<gene>
    <name evidence="7" type="ORF">GM50_13085</name>
</gene>
<dbReference type="AlphaFoldDB" id="A0A094Q4K7"/>